<keyword evidence="3 5" id="KW-1133">Transmembrane helix</keyword>
<evidence type="ECO:0000256" key="2">
    <source>
        <dbReference type="ARBA" id="ARBA00022692"/>
    </source>
</evidence>
<dbReference type="Proteomes" id="UP001172457">
    <property type="component" value="Chromosome 7"/>
</dbReference>
<accession>A0AA38W8Q1</accession>
<dbReference type="GO" id="GO:0009506">
    <property type="term" value="C:plasmodesma"/>
    <property type="evidence" value="ECO:0007669"/>
    <property type="project" value="TreeGrafter"/>
</dbReference>
<name>A0AA38W8Q1_9ASTR</name>
<evidence type="ECO:0008006" key="10">
    <source>
        <dbReference type="Google" id="ProtNLM"/>
    </source>
</evidence>
<dbReference type="EMBL" id="JARYMX010000007">
    <property type="protein sequence ID" value="KAJ9541384.1"/>
    <property type="molecule type" value="Genomic_DNA"/>
</dbReference>
<dbReference type="PANTHER" id="PTHR31415:SF51">
    <property type="entry name" value="LATE EMBRYOGENESIS ABUNDANT (LEA) HYDROXYPROLINE-RICH GLYCOPROTEIN FAMILY"/>
    <property type="match status" value="1"/>
</dbReference>
<evidence type="ECO:0000259" key="6">
    <source>
        <dbReference type="Pfam" id="PF03168"/>
    </source>
</evidence>
<evidence type="ECO:0000313" key="9">
    <source>
        <dbReference type="Proteomes" id="UP001172457"/>
    </source>
</evidence>
<dbReference type="InterPro" id="IPR004864">
    <property type="entry name" value="LEA_2"/>
</dbReference>
<evidence type="ECO:0000256" key="3">
    <source>
        <dbReference type="ARBA" id="ARBA00022989"/>
    </source>
</evidence>
<dbReference type="Pfam" id="PF13966">
    <property type="entry name" value="zf-RVT"/>
    <property type="match status" value="1"/>
</dbReference>
<organism evidence="8 9">
    <name type="scientific">Centaurea solstitialis</name>
    <name type="common">yellow star-thistle</name>
    <dbReference type="NCBI Taxonomy" id="347529"/>
    <lineage>
        <taxon>Eukaryota</taxon>
        <taxon>Viridiplantae</taxon>
        <taxon>Streptophyta</taxon>
        <taxon>Embryophyta</taxon>
        <taxon>Tracheophyta</taxon>
        <taxon>Spermatophyta</taxon>
        <taxon>Magnoliopsida</taxon>
        <taxon>eudicotyledons</taxon>
        <taxon>Gunneridae</taxon>
        <taxon>Pentapetalae</taxon>
        <taxon>asterids</taxon>
        <taxon>campanulids</taxon>
        <taxon>Asterales</taxon>
        <taxon>Asteraceae</taxon>
        <taxon>Carduoideae</taxon>
        <taxon>Cardueae</taxon>
        <taxon>Centaureinae</taxon>
        <taxon>Centaurea</taxon>
    </lineage>
</organism>
<keyword evidence="9" id="KW-1185">Reference proteome</keyword>
<feature type="domain" description="Reverse transcriptase zinc-binding" evidence="7">
    <location>
        <begin position="346"/>
        <end position="410"/>
    </location>
</feature>
<dbReference type="GO" id="GO:0005886">
    <property type="term" value="C:plasma membrane"/>
    <property type="evidence" value="ECO:0007669"/>
    <property type="project" value="TreeGrafter"/>
</dbReference>
<evidence type="ECO:0000256" key="1">
    <source>
        <dbReference type="ARBA" id="ARBA00004167"/>
    </source>
</evidence>
<keyword evidence="2 5" id="KW-0812">Transmembrane</keyword>
<dbReference type="InterPro" id="IPR026960">
    <property type="entry name" value="RVT-Znf"/>
</dbReference>
<keyword evidence="4 5" id="KW-0472">Membrane</keyword>
<reference evidence="8" key="1">
    <citation type="submission" date="2023-03" db="EMBL/GenBank/DDBJ databases">
        <title>Chromosome-scale reference genome and RAD-based genetic map of yellow starthistle (Centaurea solstitialis) reveal putative structural variation and QTLs associated with invader traits.</title>
        <authorList>
            <person name="Reatini B."/>
            <person name="Cang F.A."/>
            <person name="Jiang Q."/>
            <person name="Mckibben M.T.W."/>
            <person name="Barker M.S."/>
            <person name="Rieseberg L.H."/>
            <person name="Dlugosch K.M."/>
        </authorList>
    </citation>
    <scope>NUCLEOTIDE SEQUENCE</scope>
    <source>
        <strain evidence="8">CAN-66</strain>
        <tissue evidence="8">Leaf</tissue>
    </source>
</reference>
<evidence type="ECO:0000259" key="7">
    <source>
        <dbReference type="Pfam" id="PF13966"/>
    </source>
</evidence>
<dbReference type="InterPro" id="IPR044839">
    <property type="entry name" value="NDR1-like"/>
</dbReference>
<dbReference type="PANTHER" id="PTHR31415">
    <property type="entry name" value="OS05G0367900 PROTEIN"/>
    <property type="match status" value="1"/>
</dbReference>
<proteinExistence type="predicted"/>
<protein>
    <recommendedName>
        <fullName evidence="10">Late embryogenesis abundant protein LEA-2 subgroup domain-containing protein</fullName>
    </recommendedName>
</protein>
<comment type="caution">
    <text evidence="8">The sequence shown here is derived from an EMBL/GenBank/DDBJ whole genome shotgun (WGS) entry which is preliminary data.</text>
</comment>
<evidence type="ECO:0000256" key="4">
    <source>
        <dbReference type="ARBA" id="ARBA00023136"/>
    </source>
</evidence>
<evidence type="ECO:0000313" key="8">
    <source>
        <dbReference type="EMBL" id="KAJ9541384.1"/>
    </source>
</evidence>
<gene>
    <name evidence="8" type="ORF">OSB04_027890</name>
</gene>
<dbReference type="AlphaFoldDB" id="A0AA38W8Q1"/>
<feature type="domain" description="Late embryogenesis abundant protein LEA-2 subgroup" evidence="6">
    <location>
        <begin position="74"/>
        <end position="177"/>
    </location>
</feature>
<evidence type="ECO:0000256" key="5">
    <source>
        <dbReference type="SAM" id="Phobius"/>
    </source>
</evidence>
<sequence length="697" mass="79248">MSVKECTHHKNKGKHLLRKLCAGFLILAFIVLLTFLITWAILQPKKPRFTLQDATIFNFNVSAPILLTSNFQVTVSSRNPNDRIGVYYDKLDVFASYHSQQITYFTAIQPVYQGHKETNVWSPFIYGTNVPVAPYNGASLTQDQSDGAISLYIKINGRVRWRVGRFISGRYHIHVTCPAYIPFGNKQSSAFNGIVVGAGIKYQLSQRCSFSLHEMVRCEKIGFGPIGCSFHELVPRVGRWLVPRARSSCCEVARAANAFKVYSYVAAFRVAPIVQASEGVMTDMASRPIREGRESLDVDHLKSLCESGNLENGPGRFFWALEKSGVFSVASLRKAYDNMSLRRCGPPTVWNKVIPAKARILNWRLLLNQLSTKDNLMKKGINISDNQCSLCHGCPETIEHVFNACDRVREVKRRLNSWWPLFSLDGAGCTASAFNISANSKKSMVAADLVRTTFLWVIWKKRNDVIFKNGNFNPLLIANDIQATAFLWFSNRFPGGSSKDSNEKHNFLRKREHKSQSFIRNKTKYNAEINNKNKRSDIADTYGDHPYHDEEKKIPGGWVRVMLMGVNRSILKREVHTSSIQFARTKEPWEIFVANQARTSQVRLVPKPEDLLRLSAPRAFNNFAYKTTSGHMMLAPRLKPLCRWDIPPDPPRPFASMTPPLIPRPFANWSSYHMRLCRKYLELSPKSSRRKKKGSAI</sequence>
<comment type="subcellular location">
    <subcellularLocation>
        <location evidence="1">Membrane</location>
        <topology evidence="1">Single-pass membrane protein</topology>
    </subcellularLocation>
</comment>
<feature type="transmembrane region" description="Helical" evidence="5">
    <location>
        <begin position="20"/>
        <end position="42"/>
    </location>
</feature>
<dbReference type="Pfam" id="PF03168">
    <property type="entry name" value="LEA_2"/>
    <property type="match status" value="1"/>
</dbReference>
<dbReference type="GO" id="GO:0098542">
    <property type="term" value="P:defense response to other organism"/>
    <property type="evidence" value="ECO:0007669"/>
    <property type="project" value="InterPro"/>
</dbReference>